<sequence>MNKKALFITSILTVLLLGLAGILYYNHHITVAKVEKEVNEIYFNNKHDYINPNYSLEDLEKVKYDSRHIYGDHAKELQELIDRAIDKRKAIQFLNDSVLDDKPIIEGNQVNKDWVIEDGVSAEEVDKKKDRFNFDYSDKLVEDLKANYGLLQQVAQSNETIENKIDHLPEKFMIESLDKDLDAFNQVAKEISNYIDHTNKEGQADLFKKRLMDYALSVKEQTANQDGYSKSLEKLLKQDELASVLTGSPVDYRPLVAITFDDGPDDNVENAMDICEQYGIKATFFLQGNNTEKKPELAREIVKRGHHVANHSYDHPDFAKLTDKQILDQINRTQDIIKQATGVTPTLFRTPYGQDRARTTQLVAPLKPCYWNTTSRDWQLTDPDDIYDMIMKNMQHHSVILQHSRYTATTDALKKVIPELKKRGYVFVFPEQIPDIKTWNHN</sequence>
<dbReference type="GO" id="GO:0005975">
    <property type="term" value="P:carbohydrate metabolic process"/>
    <property type="evidence" value="ECO:0007669"/>
    <property type="project" value="InterPro"/>
</dbReference>
<dbReference type="Gene3D" id="3.20.20.370">
    <property type="entry name" value="Glycoside hydrolase/deacetylase"/>
    <property type="match status" value="1"/>
</dbReference>
<evidence type="ECO:0000313" key="7">
    <source>
        <dbReference type="Proteomes" id="UP001069145"/>
    </source>
</evidence>
<protein>
    <submittedName>
        <fullName evidence="5">Polysaccharide deacetylase family protein</fullName>
    </submittedName>
</protein>
<evidence type="ECO:0000256" key="2">
    <source>
        <dbReference type="ARBA" id="ARBA00022801"/>
    </source>
</evidence>
<feature type="domain" description="NodB homology" evidence="3">
    <location>
        <begin position="254"/>
        <end position="428"/>
    </location>
</feature>
<dbReference type="GO" id="GO:0016810">
    <property type="term" value="F:hydrolase activity, acting on carbon-nitrogen (but not peptide) bonds"/>
    <property type="evidence" value="ECO:0007669"/>
    <property type="project" value="InterPro"/>
</dbReference>
<proteinExistence type="predicted"/>
<dbReference type="EMBL" id="JAOTML010000007">
    <property type="protein sequence ID" value="MCY3053645.1"/>
    <property type="molecule type" value="Genomic_DNA"/>
</dbReference>
<dbReference type="KEGG" id="aun:AWM73_01615"/>
<dbReference type="CDD" id="cd10917">
    <property type="entry name" value="CE4_NodB_like_6s_7s"/>
    <property type="match status" value="1"/>
</dbReference>
<dbReference type="EMBL" id="CP065662">
    <property type="protein sequence ID" value="QPS01384.1"/>
    <property type="molecule type" value="Genomic_DNA"/>
</dbReference>
<dbReference type="OrthoDB" id="9812065at2"/>
<evidence type="ECO:0000313" key="6">
    <source>
        <dbReference type="Proteomes" id="UP000594771"/>
    </source>
</evidence>
<dbReference type="AlphaFoldDB" id="A0A0X8FDJ6"/>
<dbReference type="Proteomes" id="UP000594771">
    <property type="component" value="Chromosome"/>
</dbReference>
<dbReference type="PANTHER" id="PTHR10587:SF133">
    <property type="entry name" value="CHITIN DEACETYLASE 1-RELATED"/>
    <property type="match status" value="1"/>
</dbReference>
<dbReference type="GO" id="GO:0046872">
    <property type="term" value="F:metal ion binding"/>
    <property type="evidence" value="ECO:0007669"/>
    <property type="project" value="UniProtKB-KW"/>
</dbReference>
<dbReference type="SUPFAM" id="SSF88713">
    <property type="entry name" value="Glycoside hydrolase/deacetylase"/>
    <property type="match status" value="1"/>
</dbReference>
<dbReference type="InterPro" id="IPR002509">
    <property type="entry name" value="NODB_dom"/>
</dbReference>
<evidence type="ECO:0000313" key="4">
    <source>
        <dbReference type="EMBL" id="MCY3053645.1"/>
    </source>
</evidence>
<accession>A0A0X8FDJ6</accession>
<evidence type="ECO:0000313" key="5">
    <source>
        <dbReference type="EMBL" id="QPS01384.1"/>
    </source>
</evidence>
<dbReference type="InterPro" id="IPR050248">
    <property type="entry name" value="Polysacc_deacetylase_ArnD"/>
</dbReference>
<dbReference type="Pfam" id="PF01522">
    <property type="entry name" value="Polysacc_deac_1"/>
    <property type="match status" value="1"/>
</dbReference>
<organism evidence="5 6">
    <name type="scientific">Aerococcus urinae</name>
    <dbReference type="NCBI Taxonomy" id="1376"/>
    <lineage>
        <taxon>Bacteria</taxon>
        <taxon>Bacillati</taxon>
        <taxon>Bacillota</taxon>
        <taxon>Bacilli</taxon>
        <taxon>Lactobacillales</taxon>
        <taxon>Aerococcaceae</taxon>
        <taxon>Aerococcus</taxon>
    </lineage>
</organism>
<keyword evidence="2" id="KW-0378">Hydrolase</keyword>
<dbReference type="Proteomes" id="UP001069145">
    <property type="component" value="Unassembled WGS sequence"/>
</dbReference>
<name>A0A0X8FDJ6_9LACT</name>
<keyword evidence="1" id="KW-0479">Metal-binding</keyword>
<dbReference type="RefSeq" id="WP_060777784.1">
    <property type="nucleotide sequence ID" value="NZ_CAJHLF010000001.1"/>
</dbReference>
<gene>
    <name evidence="5" type="ORF">I6G68_08440</name>
    <name evidence="4" type="ORF">ODY43_06550</name>
</gene>
<reference evidence="5 6" key="1">
    <citation type="submission" date="2020-12" db="EMBL/GenBank/DDBJ databases">
        <title>FDA dAtabase for Regulatory Grade micrObial Sequences (FDA-ARGOS): Supporting development and validation of Infectious Disease Dx tests.</title>
        <authorList>
            <person name="Sproer C."/>
            <person name="Gronow S."/>
            <person name="Severitt S."/>
            <person name="Schroder I."/>
            <person name="Tallon L."/>
            <person name="Sadzewicz L."/>
            <person name="Zhao X."/>
            <person name="Boylan J."/>
            <person name="Ott S."/>
            <person name="Bowen H."/>
            <person name="Vavikolanu K."/>
            <person name="Mehta A."/>
            <person name="Aluvathingal J."/>
            <person name="Nadendla S."/>
            <person name="Lowell S."/>
            <person name="Myers T."/>
            <person name="Yan Y."/>
            <person name="Sichtig H."/>
        </authorList>
    </citation>
    <scope>NUCLEOTIDE SEQUENCE [LARGE SCALE GENOMIC DNA]</scope>
    <source>
        <strain evidence="5 6">FDAARGOS_911</strain>
    </source>
</reference>
<keyword evidence="7" id="KW-1185">Reference proteome</keyword>
<reference evidence="4" key="2">
    <citation type="submission" date="2022-09" db="EMBL/GenBank/DDBJ databases">
        <title>Aerococcus urinae taxonomy study.</title>
        <authorList>
            <person name="Christensen J."/>
            <person name="Senneby E."/>
        </authorList>
    </citation>
    <scope>NUCLEOTIDE SEQUENCE</scope>
    <source>
        <strain evidence="4">NLD-066-U95</strain>
    </source>
</reference>
<dbReference type="PANTHER" id="PTHR10587">
    <property type="entry name" value="GLYCOSYL TRANSFERASE-RELATED"/>
    <property type="match status" value="1"/>
</dbReference>
<dbReference type="PROSITE" id="PS51677">
    <property type="entry name" value="NODB"/>
    <property type="match status" value="1"/>
</dbReference>
<evidence type="ECO:0000259" key="3">
    <source>
        <dbReference type="PROSITE" id="PS51677"/>
    </source>
</evidence>
<dbReference type="InterPro" id="IPR011330">
    <property type="entry name" value="Glyco_hydro/deAcase_b/a-brl"/>
</dbReference>
<dbReference type="GeneID" id="89333647"/>
<dbReference type="GO" id="GO:0016020">
    <property type="term" value="C:membrane"/>
    <property type="evidence" value="ECO:0007669"/>
    <property type="project" value="TreeGrafter"/>
</dbReference>
<evidence type="ECO:0000256" key="1">
    <source>
        <dbReference type="ARBA" id="ARBA00022723"/>
    </source>
</evidence>